<keyword evidence="2" id="KW-1185">Reference proteome</keyword>
<evidence type="ECO:0000313" key="1">
    <source>
        <dbReference type="EMBL" id="KAF2843951.1"/>
    </source>
</evidence>
<accession>A0A6A7ALI2</accession>
<sequence>MATPWPRRETWPSPIREHATCLSSFLHDVLHRIERTGNQSIPADLVGDIIRGSLTFVIKMQHTPDLTSISDALRIIQTEAKATAEHTAQTLEQIKTELKNNTEGIQLVTTKIQQGSNMVEEARAAAREATEVGRTTLEITREIKNQKAQGQVNVLMSYAAAAAKGVPLSATYNTQSLKTSSMQTQREIVVKIQDL</sequence>
<dbReference type="Proteomes" id="UP000799423">
    <property type="component" value="Unassembled WGS sequence"/>
</dbReference>
<protein>
    <recommendedName>
        <fullName evidence="3">Methyl-accepting transducer domain-containing protein</fullName>
    </recommendedName>
</protein>
<dbReference type="OrthoDB" id="3856898at2759"/>
<evidence type="ECO:0000313" key="2">
    <source>
        <dbReference type="Proteomes" id="UP000799423"/>
    </source>
</evidence>
<reference evidence="1" key="1">
    <citation type="submission" date="2020-01" db="EMBL/GenBank/DDBJ databases">
        <authorList>
            <consortium name="DOE Joint Genome Institute"/>
            <person name="Haridas S."/>
            <person name="Albert R."/>
            <person name="Binder M."/>
            <person name="Bloem J."/>
            <person name="Labutti K."/>
            <person name="Salamov A."/>
            <person name="Andreopoulos B."/>
            <person name="Baker S.E."/>
            <person name="Barry K."/>
            <person name="Bills G."/>
            <person name="Bluhm B.H."/>
            <person name="Cannon C."/>
            <person name="Castanera R."/>
            <person name="Culley D.E."/>
            <person name="Daum C."/>
            <person name="Ezra D."/>
            <person name="Gonzalez J.B."/>
            <person name="Henrissat B."/>
            <person name="Kuo A."/>
            <person name="Liang C."/>
            <person name="Lipzen A."/>
            <person name="Lutzoni F."/>
            <person name="Magnuson J."/>
            <person name="Mondo S."/>
            <person name="Nolan M."/>
            <person name="Ohm R."/>
            <person name="Pangilinan J."/>
            <person name="Park H.-J."/>
            <person name="Ramirez L."/>
            <person name="Alfaro M."/>
            <person name="Sun H."/>
            <person name="Tritt A."/>
            <person name="Yoshinaga Y."/>
            <person name="Zwiers L.-H."/>
            <person name="Turgeon B.G."/>
            <person name="Goodwin S.B."/>
            <person name="Spatafora J.W."/>
            <person name="Crous P.W."/>
            <person name="Grigoriev I.V."/>
        </authorList>
    </citation>
    <scope>NUCLEOTIDE SEQUENCE</scope>
    <source>
        <strain evidence="1">IPT5</strain>
    </source>
</reference>
<feature type="non-terminal residue" evidence="1">
    <location>
        <position position="195"/>
    </location>
</feature>
<proteinExistence type="predicted"/>
<dbReference type="EMBL" id="MU006458">
    <property type="protein sequence ID" value="KAF2843951.1"/>
    <property type="molecule type" value="Genomic_DNA"/>
</dbReference>
<evidence type="ECO:0008006" key="3">
    <source>
        <dbReference type="Google" id="ProtNLM"/>
    </source>
</evidence>
<gene>
    <name evidence="1" type="ORF">T440DRAFT_436994</name>
</gene>
<organism evidence="1 2">
    <name type="scientific">Plenodomus tracheiphilus IPT5</name>
    <dbReference type="NCBI Taxonomy" id="1408161"/>
    <lineage>
        <taxon>Eukaryota</taxon>
        <taxon>Fungi</taxon>
        <taxon>Dikarya</taxon>
        <taxon>Ascomycota</taxon>
        <taxon>Pezizomycotina</taxon>
        <taxon>Dothideomycetes</taxon>
        <taxon>Pleosporomycetidae</taxon>
        <taxon>Pleosporales</taxon>
        <taxon>Pleosporineae</taxon>
        <taxon>Leptosphaeriaceae</taxon>
        <taxon>Plenodomus</taxon>
    </lineage>
</organism>
<dbReference type="AlphaFoldDB" id="A0A6A7ALI2"/>
<name>A0A6A7ALI2_9PLEO</name>